<gene>
    <name evidence="1" type="ORF">FJV41_21050</name>
</gene>
<comment type="caution">
    <text evidence="1">The sequence shown here is derived from an EMBL/GenBank/DDBJ whole genome shotgun (WGS) entry which is preliminary data.</text>
</comment>
<keyword evidence="2" id="KW-1185">Reference proteome</keyword>
<dbReference type="RefSeq" id="WP_141644310.1">
    <property type="nucleotide sequence ID" value="NZ_VIFM01000081.1"/>
</dbReference>
<evidence type="ECO:0000313" key="2">
    <source>
        <dbReference type="Proteomes" id="UP000315369"/>
    </source>
</evidence>
<proteinExistence type="predicted"/>
<dbReference type="EMBL" id="VIFM01000081">
    <property type="protein sequence ID" value="TQF14019.1"/>
    <property type="molecule type" value="Genomic_DNA"/>
</dbReference>
<protein>
    <submittedName>
        <fullName evidence="1">TIGR04551 family protein</fullName>
    </submittedName>
</protein>
<dbReference type="NCBIfam" id="TIGR04551">
    <property type="entry name" value="TIGR04551 family protein"/>
    <property type="match status" value="1"/>
</dbReference>
<dbReference type="OrthoDB" id="5495168at2"/>
<dbReference type="AlphaFoldDB" id="A0A540WYC7"/>
<organism evidence="1 2">
    <name type="scientific">Myxococcus llanfairpwllgwyngyllgogerychwyrndrobwllllantysiliogogogochensis</name>
    <dbReference type="NCBI Taxonomy" id="2590453"/>
    <lineage>
        <taxon>Bacteria</taxon>
        <taxon>Pseudomonadati</taxon>
        <taxon>Myxococcota</taxon>
        <taxon>Myxococcia</taxon>
        <taxon>Myxococcales</taxon>
        <taxon>Cystobacterineae</taxon>
        <taxon>Myxococcaceae</taxon>
        <taxon>Myxococcus</taxon>
    </lineage>
</organism>
<reference evidence="1 2" key="1">
    <citation type="submission" date="2019-06" db="EMBL/GenBank/DDBJ databases">
        <authorList>
            <person name="Livingstone P."/>
            <person name="Whitworth D."/>
        </authorList>
    </citation>
    <scope>NUCLEOTIDE SEQUENCE [LARGE SCALE GENOMIC DNA]</scope>
    <source>
        <strain evidence="1 2">AM401</strain>
    </source>
</reference>
<evidence type="ECO:0000313" key="1">
    <source>
        <dbReference type="EMBL" id="TQF14019.1"/>
    </source>
</evidence>
<sequence length="553" mass="61347">MQPPAAEGESVTRDDLEATKQELRGEIRAEAAKQSLNGEEWSEEYPEEKRKLEVFTLDGYFRLRPTLFYKFDLGRVPVPNQDIFPAVSGRRGENTQSFATMRLRLDPTFNVSEQVKIKLQVDGLDNVVMGSTPDSLYPGDQRNVFTIFSEDQESLGDTLSDSIKLRRAYGEVNTPVGILRFGRMGSHWGLGMLRNDGNCFDCDYGDTVDRIQFVTEPFAGWYVTPMLDFNSEGSQYRGGAQGEPVDLTQADDAHSWVLAIARRDTDAQIRSKLDNNQGVLQYGLHFTWRTQNYDNVKDANNQPTGAFIPRDASLYIPDLWLRYEERNWRLEFELAAVLGNIGNRALAANQTTFDQSLSVAQFGGVAQGEVKVADNKLTLGLELGFASGDKAPGFGNYPGRTGSAANGYTNPGDVEGPQYRCDGGGCSDSAIRNFRFNRDYRIDLILWRELIGGVTDAFYVRPSVKYAVAPGIDLYGRLIYSQALYAESTPSFTSKSLGVEVNAGVDYTTEDGFLAGIAYGILFPMGGLQAYTDALKADLETPHSIRGWLGVKF</sequence>
<dbReference type="InterPro" id="IPR030884">
    <property type="entry name" value="CHP04551"/>
</dbReference>
<name>A0A540WYC7_9BACT</name>
<dbReference type="Proteomes" id="UP000315369">
    <property type="component" value="Unassembled WGS sequence"/>
</dbReference>
<accession>A0A540WYC7</accession>